<dbReference type="AlphaFoldDB" id="A0A0C2J252"/>
<organism evidence="4 5">
    <name type="scientific">Thelohanellus kitauei</name>
    <name type="common">Myxosporean</name>
    <dbReference type="NCBI Taxonomy" id="669202"/>
    <lineage>
        <taxon>Eukaryota</taxon>
        <taxon>Metazoa</taxon>
        <taxon>Cnidaria</taxon>
        <taxon>Myxozoa</taxon>
        <taxon>Myxosporea</taxon>
        <taxon>Bivalvulida</taxon>
        <taxon>Platysporina</taxon>
        <taxon>Myxobolidae</taxon>
        <taxon>Thelohanellus</taxon>
    </lineage>
</organism>
<feature type="compositionally biased region" description="Basic residues" evidence="2">
    <location>
        <begin position="170"/>
        <end position="181"/>
    </location>
</feature>
<feature type="region of interest" description="Disordered" evidence="2">
    <location>
        <begin position="159"/>
        <end position="185"/>
    </location>
</feature>
<sequence>MFQDTEDPFFGEQDLKHLIKIGSVWPADDVLDDSLLNPNFDEVNLSDTFYEINDSPDEINPFQDVDIETNNVETFHIQGAPDHCDETIGHYKISDWLEQTDRGWLDTVLTPSNADNICPLKSAQFRESSHLRSSIVTRNTNYLINNDLTPQLVSSEIEQVQERKQDKSKRNMSKSSKKKRLSLPGVQKTSLWKRIFHWSTDTSKSQTCSSRQMRSISANFTTQNNDSQPEMENQHYFVCYLLDDPIPLRIPIQDPHRFTLKQAKSMIPKSRGSKCRLFFKNRTMTQGFEQYVFDEIVENYAICPVIGNEIVCRVF</sequence>
<keyword evidence="1" id="KW-0879">Wnt signaling pathway</keyword>
<feature type="domain" description="DIX" evidence="3">
    <location>
        <begin position="232"/>
        <end position="315"/>
    </location>
</feature>
<dbReference type="InterPro" id="IPR038207">
    <property type="entry name" value="DIX_dom_sf"/>
</dbReference>
<dbReference type="Proteomes" id="UP000031668">
    <property type="component" value="Unassembled WGS sequence"/>
</dbReference>
<dbReference type="Pfam" id="PF00778">
    <property type="entry name" value="DIX"/>
    <property type="match status" value="1"/>
</dbReference>
<dbReference type="InterPro" id="IPR001158">
    <property type="entry name" value="DIX"/>
</dbReference>
<name>A0A0C2J252_THEKT</name>
<dbReference type="OrthoDB" id="10576317at2759"/>
<evidence type="ECO:0000313" key="5">
    <source>
        <dbReference type="Proteomes" id="UP000031668"/>
    </source>
</evidence>
<keyword evidence="5" id="KW-1185">Reference proteome</keyword>
<proteinExistence type="predicted"/>
<evidence type="ECO:0000256" key="2">
    <source>
        <dbReference type="SAM" id="MobiDB-lite"/>
    </source>
</evidence>
<dbReference type="GO" id="GO:0016055">
    <property type="term" value="P:Wnt signaling pathway"/>
    <property type="evidence" value="ECO:0007669"/>
    <property type="project" value="UniProtKB-KW"/>
</dbReference>
<dbReference type="Gene3D" id="2.40.240.130">
    <property type="match status" value="1"/>
</dbReference>
<protein>
    <recommendedName>
        <fullName evidence="3">DIX domain-containing protein</fullName>
    </recommendedName>
</protein>
<gene>
    <name evidence="4" type="ORF">RF11_11642</name>
</gene>
<dbReference type="PROSITE" id="PS50841">
    <property type="entry name" value="DIX"/>
    <property type="match status" value="1"/>
</dbReference>
<comment type="caution">
    <text evidence="4">The sequence shown here is derived from an EMBL/GenBank/DDBJ whole genome shotgun (WGS) entry which is preliminary data.</text>
</comment>
<evidence type="ECO:0000313" key="4">
    <source>
        <dbReference type="EMBL" id="KII63157.1"/>
    </source>
</evidence>
<reference evidence="4 5" key="1">
    <citation type="journal article" date="2014" name="Genome Biol. Evol.">
        <title>The genome of the myxosporean Thelohanellus kitauei shows adaptations to nutrient acquisition within its fish host.</title>
        <authorList>
            <person name="Yang Y."/>
            <person name="Xiong J."/>
            <person name="Zhou Z."/>
            <person name="Huo F."/>
            <person name="Miao W."/>
            <person name="Ran C."/>
            <person name="Liu Y."/>
            <person name="Zhang J."/>
            <person name="Feng J."/>
            <person name="Wang M."/>
            <person name="Wang M."/>
            <person name="Wang L."/>
            <person name="Yao B."/>
        </authorList>
    </citation>
    <scope>NUCLEOTIDE SEQUENCE [LARGE SCALE GENOMIC DNA]</scope>
    <source>
        <strain evidence="4">Wuqing</strain>
    </source>
</reference>
<evidence type="ECO:0000259" key="3">
    <source>
        <dbReference type="PROSITE" id="PS50841"/>
    </source>
</evidence>
<dbReference type="EMBL" id="JWZT01004769">
    <property type="protein sequence ID" value="KII63157.1"/>
    <property type="molecule type" value="Genomic_DNA"/>
</dbReference>
<accession>A0A0C2J252</accession>
<evidence type="ECO:0000256" key="1">
    <source>
        <dbReference type="PROSITE-ProRule" id="PRU00069"/>
    </source>
</evidence>
<feature type="compositionally biased region" description="Basic and acidic residues" evidence="2">
    <location>
        <begin position="160"/>
        <end position="169"/>
    </location>
</feature>